<evidence type="ECO:0000313" key="12">
    <source>
        <dbReference type="Proteomes" id="UP000471298"/>
    </source>
</evidence>
<dbReference type="Proteomes" id="UP000471298">
    <property type="component" value="Unassembled WGS sequence"/>
</dbReference>
<dbReference type="AlphaFoldDB" id="A0A6N7ES96"/>
<dbReference type="Pfam" id="PF21687">
    <property type="entry name" value="T2SSK_1st"/>
    <property type="match status" value="1"/>
</dbReference>
<protein>
    <recommendedName>
        <fullName evidence="10">T2SS protein K first SAM-like domain-containing protein</fullName>
    </recommendedName>
</protein>
<accession>A0A6N7ES96</accession>
<evidence type="ECO:0000256" key="2">
    <source>
        <dbReference type="ARBA" id="ARBA00007246"/>
    </source>
</evidence>
<sequence>MKKQQGIVLIAVLVAMGVLLSLSANYVLNVNRETEAIDVVSTRVQARYSAYSGVNYAMYAMQDSDAEVRWKPDGRLYQATFSGGEVFVRIVSEAGRVDINQADQGLLTLLFVYAGLEEVDAEQLADNVMHWRGAGDVPVGSSVSDADYLQADLPLPKHRRFLFTEELAQVYGVSPATYRQIKPLITVYGGRKIDAMAAPDAVLAMLGLDEAAIAEVHALREAQHNDEVIAVESTELFGSYLAFGVRSRHYRVLSYAITPDGQSESVYAVMQARPDRNGAFQILVRGLLDAESKQGLIAAAEQRQQELVAE</sequence>
<keyword evidence="8" id="KW-1133">Transmembrane helix</keyword>
<keyword evidence="9" id="KW-0472">Membrane</keyword>
<comment type="subcellular location">
    <subcellularLocation>
        <location evidence="1">Cell inner membrane</location>
    </subcellularLocation>
</comment>
<evidence type="ECO:0000256" key="3">
    <source>
        <dbReference type="ARBA" id="ARBA00022448"/>
    </source>
</evidence>
<evidence type="ECO:0000313" key="11">
    <source>
        <dbReference type="EMBL" id="MPV85724.1"/>
    </source>
</evidence>
<dbReference type="SUPFAM" id="SSF158544">
    <property type="entry name" value="GspK insert domain-like"/>
    <property type="match status" value="1"/>
</dbReference>
<comment type="similarity">
    <text evidence="2">Belongs to the GSP K family.</text>
</comment>
<organism evidence="11 12">
    <name type="scientific">Ostreibacterium oceani</name>
    <dbReference type="NCBI Taxonomy" id="2654998"/>
    <lineage>
        <taxon>Bacteria</taxon>
        <taxon>Pseudomonadati</taxon>
        <taxon>Pseudomonadota</taxon>
        <taxon>Gammaproteobacteria</taxon>
        <taxon>Cardiobacteriales</taxon>
        <taxon>Ostreibacteriaceae</taxon>
        <taxon>Ostreibacterium</taxon>
    </lineage>
</organism>
<dbReference type="InterPro" id="IPR049031">
    <property type="entry name" value="T2SSK_SAM-like_1st"/>
</dbReference>
<keyword evidence="3" id="KW-0813">Transport</keyword>
<proteinExistence type="inferred from homology"/>
<evidence type="ECO:0000256" key="8">
    <source>
        <dbReference type="ARBA" id="ARBA00022989"/>
    </source>
</evidence>
<evidence type="ECO:0000256" key="4">
    <source>
        <dbReference type="ARBA" id="ARBA00022475"/>
    </source>
</evidence>
<feature type="domain" description="T2SS protein K first SAM-like" evidence="10">
    <location>
        <begin position="100"/>
        <end position="188"/>
    </location>
</feature>
<keyword evidence="12" id="KW-1185">Reference proteome</keyword>
<dbReference type="Gene3D" id="1.10.40.60">
    <property type="entry name" value="EpsJ-like"/>
    <property type="match status" value="1"/>
</dbReference>
<keyword evidence="7" id="KW-0653">Protein transport</keyword>
<evidence type="ECO:0000256" key="9">
    <source>
        <dbReference type="ARBA" id="ARBA00023136"/>
    </source>
</evidence>
<comment type="caution">
    <text evidence="11">The sequence shown here is derived from an EMBL/GenBank/DDBJ whole genome shotgun (WGS) entry which is preliminary data.</text>
</comment>
<evidence type="ECO:0000256" key="5">
    <source>
        <dbReference type="ARBA" id="ARBA00022519"/>
    </source>
</evidence>
<dbReference type="GO" id="GO:0009306">
    <property type="term" value="P:protein secretion"/>
    <property type="evidence" value="ECO:0007669"/>
    <property type="project" value="InterPro"/>
</dbReference>
<dbReference type="RefSeq" id="WP_152809233.1">
    <property type="nucleotide sequence ID" value="NZ_WHNW01000002.1"/>
</dbReference>
<dbReference type="PANTHER" id="PTHR38831">
    <property type="entry name" value="TYPE II SECRETION SYSTEM PROTEIN K"/>
    <property type="match status" value="1"/>
</dbReference>
<keyword evidence="6" id="KW-0812">Transmembrane</keyword>
<evidence type="ECO:0000256" key="1">
    <source>
        <dbReference type="ARBA" id="ARBA00004533"/>
    </source>
</evidence>
<dbReference type="InterPro" id="IPR038072">
    <property type="entry name" value="GspK_central_sf"/>
</dbReference>
<dbReference type="GO" id="GO:0005886">
    <property type="term" value="C:plasma membrane"/>
    <property type="evidence" value="ECO:0007669"/>
    <property type="project" value="UniProtKB-SubCell"/>
</dbReference>
<dbReference type="PANTHER" id="PTHR38831:SF2">
    <property type="entry name" value="TYPE II SECRETION SYSTEM PROTEIN K"/>
    <property type="match status" value="1"/>
</dbReference>
<dbReference type="EMBL" id="WHNW01000002">
    <property type="protein sequence ID" value="MPV85724.1"/>
    <property type="molecule type" value="Genomic_DNA"/>
</dbReference>
<reference evidence="11 12" key="1">
    <citation type="submission" date="2019-10" db="EMBL/GenBank/DDBJ databases">
        <title>Cardiobacteriales fam. a chemoheterotrophic member of the order Cardiobacteriales, and proposal of Cardiobacteriales fam. nov.</title>
        <authorList>
            <person name="Wang C."/>
        </authorList>
    </citation>
    <scope>NUCLEOTIDE SEQUENCE [LARGE SCALE GENOMIC DNA]</scope>
    <source>
        <strain evidence="11 12">ML27</strain>
    </source>
</reference>
<dbReference type="InterPro" id="IPR005628">
    <property type="entry name" value="GspK"/>
</dbReference>
<keyword evidence="4" id="KW-1003">Cell membrane</keyword>
<name>A0A6N7ES96_9GAMM</name>
<dbReference type="InParanoid" id="A0A6N7ES96"/>
<keyword evidence="5" id="KW-0997">Cell inner membrane</keyword>
<evidence type="ECO:0000256" key="6">
    <source>
        <dbReference type="ARBA" id="ARBA00022692"/>
    </source>
</evidence>
<gene>
    <name evidence="11" type="ORF">GCU85_03090</name>
</gene>
<evidence type="ECO:0000259" key="10">
    <source>
        <dbReference type="Pfam" id="PF21687"/>
    </source>
</evidence>
<evidence type="ECO:0000256" key="7">
    <source>
        <dbReference type="ARBA" id="ARBA00022927"/>
    </source>
</evidence>